<proteinExistence type="predicted"/>
<dbReference type="AlphaFoldDB" id="A0A977KXS9"/>
<name>A0A977KXS9_9CYAN</name>
<dbReference type="Proteomes" id="UP001065613">
    <property type="component" value="Chromosome"/>
</dbReference>
<protein>
    <submittedName>
        <fullName evidence="1">Uncharacterized protein</fullName>
    </submittedName>
</protein>
<evidence type="ECO:0000313" key="1">
    <source>
        <dbReference type="EMBL" id="UXE61847.1"/>
    </source>
</evidence>
<reference evidence="1" key="1">
    <citation type="submission" date="2021-04" db="EMBL/GenBank/DDBJ databases">
        <title>Genome sequence of Woronichinia naegeliana from Washington state freshwater lake bloom.</title>
        <authorList>
            <person name="Dreher T.W."/>
        </authorList>
    </citation>
    <scope>NUCLEOTIDE SEQUENCE</scope>
    <source>
        <strain evidence="1">WA131</strain>
    </source>
</reference>
<gene>
    <name evidence="1" type="ORF">KA717_02625</name>
</gene>
<organism evidence="1">
    <name type="scientific">Woronichinia naegeliana WA131</name>
    <dbReference type="NCBI Taxonomy" id="2824559"/>
    <lineage>
        <taxon>Bacteria</taxon>
        <taxon>Bacillati</taxon>
        <taxon>Cyanobacteriota</taxon>
        <taxon>Cyanophyceae</taxon>
        <taxon>Synechococcales</taxon>
        <taxon>Coelosphaeriaceae</taxon>
        <taxon>Woronichinia</taxon>
    </lineage>
</organism>
<dbReference type="KEGG" id="wna:KA717_02625"/>
<accession>A0A977KXS9</accession>
<dbReference type="EMBL" id="CP073041">
    <property type="protein sequence ID" value="UXE61847.1"/>
    <property type="molecule type" value="Genomic_DNA"/>
</dbReference>
<sequence length="108" mass="11861">MIMSLNDLPGAEIILPGLSDLHSGESHTIGALLVAIAATRLTEAGLDVPKYHLAPEPELTLYALLQNEREDAYHYYNALLNRLNSFCNALELSYKYPSSNSTVEPTSK</sequence>